<feature type="transmembrane region" description="Helical" evidence="1">
    <location>
        <begin position="53"/>
        <end position="80"/>
    </location>
</feature>
<dbReference type="OrthoDB" id="9872342at2"/>
<dbReference type="Pfam" id="PF16931">
    <property type="entry name" value="Phage_holin_8"/>
    <property type="match status" value="1"/>
</dbReference>
<keyword evidence="1" id="KW-0472">Membrane</keyword>
<evidence type="ECO:0000313" key="3">
    <source>
        <dbReference type="Proteomes" id="UP000199698"/>
    </source>
</evidence>
<keyword evidence="1" id="KW-0812">Transmembrane</keyword>
<accession>A0A1C4D6C9</accession>
<evidence type="ECO:0000256" key="1">
    <source>
        <dbReference type="SAM" id="Phobius"/>
    </source>
</evidence>
<name>A0A1C4D6C9_9GAMM</name>
<evidence type="ECO:0000313" key="2">
    <source>
        <dbReference type="EMBL" id="SCC26883.1"/>
    </source>
</evidence>
<dbReference type="EMBL" id="FMBA01000060">
    <property type="protein sequence ID" value="SCC26883.1"/>
    <property type="molecule type" value="Genomic_DNA"/>
</dbReference>
<dbReference type="AlphaFoldDB" id="A0A1C4D6C9"/>
<sequence>MQEPATTSAFLAVMCAIGVVSGSDAYPVIISSFAGATLYMTSSHNISLSRRWLYFILSFFLGITTSNAVGKIIAALVPFVQLTVDQSLGALLSSAFIVKVLVHFLENKDVEKSIFSSIIKWLSNTRRDD</sequence>
<proteinExistence type="predicted"/>
<feature type="transmembrane region" description="Helical" evidence="1">
    <location>
        <begin position="86"/>
        <end position="105"/>
    </location>
</feature>
<dbReference type="RefSeq" id="WP_091125533.1">
    <property type="nucleotide sequence ID" value="NZ_FMBA01000060.1"/>
</dbReference>
<gene>
    <name evidence="2" type="ORF">GA0061080_106017</name>
</gene>
<reference evidence="3" key="1">
    <citation type="submission" date="2016-08" db="EMBL/GenBank/DDBJ databases">
        <authorList>
            <person name="Varghese N."/>
            <person name="Submissions Spin"/>
        </authorList>
    </citation>
    <scope>NUCLEOTIDE SEQUENCE [LARGE SCALE GENOMIC DNA]</scope>
    <source>
        <strain evidence="3">R-53144</strain>
    </source>
</reference>
<dbReference type="InterPro" id="IPR032637">
    <property type="entry name" value="Phage_holin-like"/>
</dbReference>
<dbReference type="STRING" id="1798183.GA0061080_106017"/>
<organism evidence="2 3">
    <name type="scientific">Gilliamella intestini</name>
    <dbReference type="NCBI Taxonomy" id="1798183"/>
    <lineage>
        <taxon>Bacteria</taxon>
        <taxon>Pseudomonadati</taxon>
        <taxon>Pseudomonadota</taxon>
        <taxon>Gammaproteobacteria</taxon>
        <taxon>Orbales</taxon>
        <taxon>Orbaceae</taxon>
        <taxon>Gilliamella</taxon>
    </lineage>
</organism>
<keyword evidence="3" id="KW-1185">Reference proteome</keyword>
<dbReference type="Proteomes" id="UP000199698">
    <property type="component" value="Unassembled WGS sequence"/>
</dbReference>
<protein>
    <submittedName>
        <fullName evidence="2">Putative phage holin</fullName>
    </submittedName>
</protein>
<keyword evidence="1" id="KW-1133">Transmembrane helix</keyword>